<accession>A0ABY4GQ61</accession>
<dbReference type="InterPro" id="IPR052017">
    <property type="entry name" value="TSUP"/>
</dbReference>
<gene>
    <name evidence="9" type="ORF">MUN87_05605</name>
</gene>
<feature type="transmembrane region" description="Helical" evidence="8">
    <location>
        <begin position="137"/>
        <end position="163"/>
    </location>
</feature>
<sequence>MFDLTVMEWIIIIFSALLIGFAKAGVASMGILVVTIFMMLFPARESIGILLPLLIVGDLFAVIYYRRNVVWRYLFSLVPWVLIGILLGYGVLFFISSSQLKPLIGVLVLALIVLHISREKMGERFVELLPESRLFTFLMGITAGFATMIGNAAGGVMAIYLIVKGLPKKEFVGTGAWFFLFVNLVKLPFYLSLGIVTWETLSFNSKLIPAIIIGALIGVKVIKIMPQKVFQVLVLVFAALGAIRLIMG</sequence>
<evidence type="ECO:0000256" key="3">
    <source>
        <dbReference type="ARBA" id="ARBA00022448"/>
    </source>
</evidence>
<feature type="transmembrane region" description="Helical" evidence="8">
    <location>
        <begin position="203"/>
        <end position="222"/>
    </location>
</feature>
<keyword evidence="5 8" id="KW-0812">Transmembrane</keyword>
<feature type="transmembrane region" description="Helical" evidence="8">
    <location>
        <begin position="229"/>
        <end position="247"/>
    </location>
</feature>
<evidence type="ECO:0000256" key="7">
    <source>
        <dbReference type="ARBA" id="ARBA00023136"/>
    </source>
</evidence>
<comment type="subcellular location">
    <subcellularLocation>
        <location evidence="1 8">Cell membrane</location>
        <topology evidence="1 8">Multi-pass membrane protein</topology>
    </subcellularLocation>
</comment>
<keyword evidence="7 8" id="KW-0472">Membrane</keyword>
<dbReference type="Pfam" id="PF01925">
    <property type="entry name" value="TauE"/>
    <property type="match status" value="1"/>
</dbReference>
<dbReference type="InterPro" id="IPR002781">
    <property type="entry name" value="TM_pro_TauE-like"/>
</dbReference>
<dbReference type="RefSeq" id="WP_244746681.1">
    <property type="nucleotide sequence ID" value="NZ_CP095071.1"/>
</dbReference>
<reference evidence="9 10" key="1">
    <citation type="submission" date="2022-04" db="EMBL/GenBank/DDBJ databases">
        <title>Gracilibacillus sp. isolated from saltern.</title>
        <authorList>
            <person name="Won M."/>
            <person name="Lee C.-M."/>
            <person name="Woen H.-Y."/>
            <person name="Kwon S.-W."/>
        </authorList>
    </citation>
    <scope>NUCLEOTIDE SEQUENCE [LARGE SCALE GENOMIC DNA]</scope>
    <source>
        <strain evidence="9 10">SSPM10-3</strain>
    </source>
</reference>
<name>A0ABY4GQ61_9BACI</name>
<evidence type="ECO:0000256" key="2">
    <source>
        <dbReference type="ARBA" id="ARBA00009142"/>
    </source>
</evidence>
<feature type="transmembrane region" description="Helical" evidence="8">
    <location>
        <begin position="100"/>
        <end position="117"/>
    </location>
</feature>
<proteinExistence type="inferred from homology"/>
<dbReference type="PANTHER" id="PTHR30269">
    <property type="entry name" value="TRANSMEMBRANE PROTEIN YFCA"/>
    <property type="match status" value="1"/>
</dbReference>
<feature type="transmembrane region" description="Helical" evidence="8">
    <location>
        <begin position="175"/>
        <end position="197"/>
    </location>
</feature>
<protein>
    <recommendedName>
        <fullName evidence="8">Probable membrane transporter protein</fullName>
    </recommendedName>
</protein>
<evidence type="ECO:0000313" key="10">
    <source>
        <dbReference type="Proteomes" id="UP000831537"/>
    </source>
</evidence>
<feature type="transmembrane region" description="Helical" evidence="8">
    <location>
        <begin position="12"/>
        <end position="40"/>
    </location>
</feature>
<dbReference type="EMBL" id="CP095071">
    <property type="protein sequence ID" value="UOQ86361.1"/>
    <property type="molecule type" value="Genomic_DNA"/>
</dbReference>
<dbReference type="Proteomes" id="UP000831537">
    <property type="component" value="Chromosome"/>
</dbReference>
<evidence type="ECO:0000256" key="1">
    <source>
        <dbReference type="ARBA" id="ARBA00004651"/>
    </source>
</evidence>
<comment type="similarity">
    <text evidence="2 8">Belongs to the 4-toluene sulfonate uptake permease (TSUP) (TC 2.A.102) family.</text>
</comment>
<evidence type="ECO:0000256" key="6">
    <source>
        <dbReference type="ARBA" id="ARBA00022989"/>
    </source>
</evidence>
<dbReference type="PANTHER" id="PTHR30269:SF23">
    <property type="entry name" value="MEMBRANE TRANSPORTER PROTEIN YDHB-RELATED"/>
    <property type="match status" value="1"/>
</dbReference>
<evidence type="ECO:0000256" key="8">
    <source>
        <dbReference type="RuleBase" id="RU363041"/>
    </source>
</evidence>
<keyword evidence="10" id="KW-1185">Reference proteome</keyword>
<feature type="transmembrane region" description="Helical" evidence="8">
    <location>
        <begin position="47"/>
        <end position="65"/>
    </location>
</feature>
<organism evidence="9 10">
    <name type="scientific">Gracilibacillus salinarum</name>
    <dbReference type="NCBI Taxonomy" id="2932255"/>
    <lineage>
        <taxon>Bacteria</taxon>
        <taxon>Bacillati</taxon>
        <taxon>Bacillota</taxon>
        <taxon>Bacilli</taxon>
        <taxon>Bacillales</taxon>
        <taxon>Bacillaceae</taxon>
        <taxon>Gracilibacillus</taxon>
    </lineage>
</organism>
<evidence type="ECO:0000313" key="9">
    <source>
        <dbReference type="EMBL" id="UOQ86361.1"/>
    </source>
</evidence>
<keyword evidence="6 8" id="KW-1133">Transmembrane helix</keyword>
<evidence type="ECO:0000256" key="5">
    <source>
        <dbReference type="ARBA" id="ARBA00022692"/>
    </source>
</evidence>
<keyword evidence="4 8" id="KW-1003">Cell membrane</keyword>
<feature type="transmembrane region" description="Helical" evidence="8">
    <location>
        <begin position="71"/>
        <end position="95"/>
    </location>
</feature>
<keyword evidence="3" id="KW-0813">Transport</keyword>
<evidence type="ECO:0000256" key="4">
    <source>
        <dbReference type="ARBA" id="ARBA00022475"/>
    </source>
</evidence>